<dbReference type="GO" id="GO:0007165">
    <property type="term" value="P:signal transduction"/>
    <property type="evidence" value="ECO:0007669"/>
    <property type="project" value="InterPro"/>
</dbReference>
<dbReference type="GO" id="GO:0005938">
    <property type="term" value="C:cell cortex"/>
    <property type="evidence" value="ECO:0007669"/>
    <property type="project" value="UniProtKB-ARBA"/>
</dbReference>
<keyword evidence="5" id="KW-1185">Reference proteome</keyword>
<evidence type="ECO:0000313" key="4">
    <source>
        <dbReference type="EMBL" id="KAF2239306.1"/>
    </source>
</evidence>
<dbReference type="Pfam" id="PF00620">
    <property type="entry name" value="RhoGAP"/>
    <property type="match status" value="1"/>
</dbReference>
<feature type="region of interest" description="Disordered" evidence="2">
    <location>
        <begin position="540"/>
        <end position="682"/>
    </location>
</feature>
<proteinExistence type="predicted"/>
<feature type="region of interest" description="Disordered" evidence="2">
    <location>
        <begin position="1"/>
        <end position="288"/>
    </location>
</feature>
<name>A0A6A6HME9_VIRVR</name>
<feature type="compositionally biased region" description="Basic and acidic residues" evidence="2">
    <location>
        <begin position="621"/>
        <end position="645"/>
    </location>
</feature>
<feature type="compositionally biased region" description="Polar residues" evidence="2">
    <location>
        <begin position="188"/>
        <end position="205"/>
    </location>
</feature>
<accession>A0A6A6HME9</accession>
<reference evidence="4" key="1">
    <citation type="journal article" date="2020" name="Stud. Mycol.">
        <title>101 Dothideomycetes genomes: a test case for predicting lifestyles and emergence of pathogens.</title>
        <authorList>
            <person name="Haridas S."/>
            <person name="Albert R."/>
            <person name="Binder M."/>
            <person name="Bloem J."/>
            <person name="Labutti K."/>
            <person name="Salamov A."/>
            <person name="Andreopoulos B."/>
            <person name="Baker S."/>
            <person name="Barry K."/>
            <person name="Bills G."/>
            <person name="Bluhm B."/>
            <person name="Cannon C."/>
            <person name="Castanera R."/>
            <person name="Culley D."/>
            <person name="Daum C."/>
            <person name="Ezra D."/>
            <person name="Gonzalez J."/>
            <person name="Henrissat B."/>
            <person name="Kuo A."/>
            <person name="Liang C."/>
            <person name="Lipzen A."/>
            <person name="Lutzoni F."/>
            <person name="Magnuson J."/>
            <person name="Mondo S."/>
            <person name="Nolan M."/>
            <person name="Ohm R."/>
            <person name="Pangilinan J."/>
            <person name="Park H.-J."/>
            <person name="Ramirez L."/>
            <person name="Alfaro M."/>
            <person name="Sun H."/>
            <person name="Tritt A."/>
            <person name="Yoshinaga Y."/>
            <person name="Zwiers L.-H."/>
            <person name="Turgeon B."/>
            <person name="Goodwin S."/>
            <person name="Spatafora J."/>
            <person name="Crous P."/>
            <person name="Grigoriev I."/>
        </authorList>
    </citation>
    <scope>NUCLEOTIDE SEQUENCE</scope>
    <source>
        <strain evidence="4">Tuck. ex Michener</strain>
    </source>
</reference>
<dbReference type="CDD" id="cd00159">
    <property type="entry name" value="RhoGAP"/>
    <property type="match status" value="1"/>
</dbReference>
<dbReference type="Gene3D" id="1.10.555.10">
    <property type="entry name" value="Rho GTPase activation protein"/>
    <property type="match status" value="1"/>
</dbReference>
<evidence type="ECO:0000256" key="2">
    <source>
        <dbReference type="SAM" id="MobiDB-lite"/>
    </source>
</evidence>
<dbReference type="PANTHER" id="PTHR23176:SF125">
    <property type="entry name" value="GTPASE ACTIVATOR (BEM2), PUTATIVE (AFU_ORTHOLOGUE AFUA_7G04450)-RELATED"/>
    <property type="match status" value="1"/>
</dbReference>
<evidence type="ECO:0000256" key="1">
    <source>
        <dbReference type="ARBA" id="ARBA00022468"/>
    </source>
</evidence>
<dbReference type="SMART" id="SM00324">
    <property type="entry name" value="RhoGAP"/>
    <property type="match status" value="1"/>
</dbReference>
<feature type="compositionally biased region" description="Polar residues" evidence="2">
    <location>
        <begin position="648"/>
        <end position="659"/>
    </location>
</feature>
<evidence type="ECO:0000313" key="5">
    <source>
        <dbReference type="Proteomes" id="UP000800092"/>
    </source>
</evidence>
<dbReference type="PROSITE" id="PS50238">
    <property type="entry name" value="RHOGAP"/>
    <property type="match status" value="1"/>
</dbReference>
<dbReference type="InterPro" id="IPR000198">
    <property type="entry name" value="RhoGAP_dom"/>
</dbReference>
<sequence length="682" mass="76002">MPKHNDLSVNIAKQTDGKESLQSPRSPRSPASSYTPSTSPQNFVNQNGGSPGMGEVKSPSSPGHDHARSKSFFTLPKASKSSNRLPAFENTIRQVPIEKPPEPNSIYVRGRGSGSTPELVSSVNKPNESTGSLASSIQLENQDPGKTTKSSSVPYMVTDGPHQPHSKRPHNKARFNILRSRSIRTDDASLNTNNRSKPLTPSTPVNGKEMDRSTSNSATDSAGLRTAPLDKPDRGFKEMMESKPRNRSVDRYGAGDSEDDGASATRDRKDPTGPSSSFKDGSGAHFLSNMNRVGTKTAEGIGKAGKFLNKLTRSGSSTEREPVNEMDYVCKVITLPLVEQTRITRISKRLADCKDKTEFWMPALPWRCIDYLNMKGCEEEGLYRVPGSGPKIKHWQYRFDRELDINLFEEKELYDPNIIGSMFKAWLRDLPGDILPQEIQDKIHRECAGATATPQLLKDELSKLPPFNYYLLFAITCHISLLHSYANVNKMDFRNLCICFQPCMKMNITCFQFLVCDWRNCWQGCWTEKDYLQREYAILDNQPQPPPSTVSKSSTPYIQDERALSSAGSSRPSITGRSSTPTGRSTPTARSTETGRSTPDKAEKHRPPPIDQIGRSGSGRSGREREDERERRLQRERAWEGRNEDDTVTPTQSVQSYEQLKSHSKIPSLSPMKPLSPIGGLE</sequence>
<dbReference type="SUPFAM" id="SSF48350">
    <property type="entry name" value="GTPase activation domain, GAP"/>
    <property type="match status" value="1"/>
</dbReference>
<dbReference type="Proteomes" id="UP000800092">
    <property type="component" value="Unassembled WGS sequence"/>
</dbReference>
<dbReference type="InterPro" id="IPR050729">
    <property type="entry name" value="Rho-GAP"/>
</dbReference>
<feature type="compositionally biased region" description="Basic and acidic residues" evidence="2">
    <location>
        <begin position="228"/>
        <end position="250"/>
    </location>
</feature>
<dbReference type="OrthoDB" id="185175at2759"/>
<keyword evidence="1" id="KW-0343">GTPase activation</keyword>
<feature type="compositionally biased region" description="Basic and acidic residues" evidence="2">
    <location>
        <begin position="598"/>
        <end position="608"/>
    </location>
</feature>
<dbReference type="EMBL" id="ML991773">
    <property type="protein sequence ID" value="KAF2239306.1"/>
    <property type="molecule type" value="Genomic_DNA"/>
</dbReference>
<protein>
    <recommendedName>
        <fullName evidence="3">Rho-GAP domain-containing protein</fullName>
    </recommendedName>
</protein>
<feature type="compositionally biased region" description="Low complexity" evidence="2">
    <location>
        <begin position="23"/>
        <end position="40"/>
    </location>
</feature>
<organism evidence="4 5">
    <name type="scientific">Viridothelium virens</name>
    <name type="common">Speckled blister lichen</name>
    <name type="synonym">Trypethelium virens</name>
    <dbReference type="NCBI Taxonomy" id="1048519"/>
    <lineage>
        <taxon>Eukaryota</taxon>
        <taxon>Fungi</taxon>
        <taxon>Dikarya</taxon>
        <taxon>Ascomycota</taxon>
        <taxon>Pezizomycotina</taxon>
        <taxon>Dothideomycetes</taxon>
        <taxon>Dothideomycetes incertae sedis</taxon>
        <taxon>Trypetheliales</taxon>
        <taxon>Trypetheliaceae</taxon>
        <taxon>Viridothelium</taxon>
    </lineage>
</organism>
<dbReference type="AlphaFoldDB" id="A0A6A6HME9"/>
<feature type="compositionally biased region" description="Basic residues" evidence="2">
    <location>
        <begin position="164"/>
        <end position="173"/>
    </location>
</feature>
<dbReference type="InterPro" id="IPR008936">
    <property type="entry name" value="Rho_GTPase_activation_prot"/>
</dbReference>
<feature type="compositionally biased region" description="Polar residues" evidence="2">
    <location>
        <begin position="114"/>
        <end position="153"/>
    </location>
</feature>
<feature type="domain" description="Rho-GAP" evidence="3">
    <location>
        <begin position="348"/>
        <end position="539"/>
    </location>
</feature>
<evidence type="ECO:0000259" key="3">
    <source>
        <dbReference type="PROSITE" id="PS50238"/>
    </source>
</evidence>
<dbReference type="GO" id="GO:0005096">
    <property type="term" value="F:GTPase activator activity"/>
    <property type="evidence" value="ECO:0007669"/>
    <property type="project" value="UniProtKB-KW"/>
</dbReference>
<feature type="compositionally biased region" description="Low complexity" evidence="2">
    <location>
        <begin position="568"/>
        <end position="592"/>
    </location>
</feature>
<gene>
    <name evidence="4" type="ORF">EV356DRAFT_515508</name>
</gene>
<dbReference type="PANTHER" id="PTHR23176">
    <property type="entry name" value="RHO/RAC/CDC GTPASE-ACTIVATING PROTEIN"/>
    <property type="match status" value="1"/>
</dbReference>